<keyword evidence="3" id="KW-1185">Reference proteome</keyword>
<keyword evidence="1" id="KW-1133">Transmembrane helix</keyword>
<reference evidence="2 3" key="1">
    <citation type="journal article" date="2011" name="BMC Genomics">
        <title>Complete genome sequence of Brachyspira intermedia reveals unique genomic features in Brachyspira species and phage-mediated horizontal gene transfer.</title>
        <authorList>
            <person name="Hafstrom T."/>
            <person name="Jansson D.S."/>
            <person name="Segerman B."/>
        </authorList>
    </citation>
    <scope>NUCLEOTIDE SEQUENCE [LARGE SCALE GENOMIC DNA]</scope>
    <source>
        <strain evidence="3">ATCC 51140 / PWS/A</strain>
    </source>
</reference>
<dbReference type="EMBL" id="CP002874">
    <property type="protein sequence ID" value="AEM22966.1"/>
    <property type="molecule type" value="Genomic_DNA"/>
</dbReference>
<organism evidence="2 3">
    <name type="scientific">Brachyspira intermedia (strain ATCC 51140 / PWS/A)</name>
    <name type="common">Serpulina intermedia</name>
    <dbReference type="NCBI Taxonomy" id="1045858"/>
    <lineage>
        <taxon>Bacteria</taxon>
        <taxon>Pseudomonadati</taxon>
        <taxon>Spirochaetota</taxon>
        <taxon>Spirochaetia</taxon>
        <taxon>Brachyspirales</taxon>
        <taxon>Brachyspiraceae</taxon>
        <taxon>Brachyspira</taxon>
    </lineage>
</organism>
<dbReference type="AlphaFoldDB" id="G0EMS5"/>
<dbReference type="KEGG" id="bip:Bint_2360"/>
<evidence type="ECO:0000256" key="1">
    <source>
        <dbReference type="SAM" id="Phobius"/>
    </source>
</evidence>
<keyword evidence="1" id="KW-0472">Membrane</keyword>
<gene>
    <name evidence="2" type="ordered locus">Bint_2360</name>
</gene>
<dbReference type="GeneID" id="44970859"/>
<dbReference type="HOGENOM" id="CLU_2714452_0_0_12"/>
<dbReference type="Proteomes" id="UP000008522">
    <property type="component" value="Chromosome"/>
</dbReference>
<evidence type="ECO:0000313" key="3">
    <source>
        <dbReference type="Proteomes" id="UP000008522"/>
    </source>
</evidence>
<accession>G0EMS5</accession>
<dbReference type="PATRIC" id="fig|1045858.4.peg.2363"/>
<proteinExistence type="predicted"/>
<dbReference type="OrthoDB" id="308291at2"/>
<feature type="transmembrane region" description="Helical" evidence="1">
    <location>
        <begin position="51"/>
        <end position="70"/>
    </location>
</feature>
<keyword evidence="1" id="KW-0812">Transmembrane</keyword>
<protein>
    <submittedName>
        <fullName evidence="2">Uncharacterized protein</fullName>
    </submittedName>
</protein>
<dbReference type="RefSeq" id="WP_014488775.1">
    <property type="nucleotide sequence ID" value="NC_017243.1"/>
</dbReference>
<evidence type="ECO:0000313" key="2">
    <source>
        <dbReference type="EMBL" id="AEM22966.1"/>
    </source>
</evidence>
<name>G0EMS5_BRAIP</name>
<sequence length="76" mass="8960">MKKYLFILSFMLLVMFSEKECKGPDGDSKPTPFRKETEMIYSKKYNLDVEGIFYSIIIFSVITLPSLYVINKIYDK</sequence>